<accession>A0A1Y2AXC8</accession>
<proteinExistence type="predicted"/>
<dbReference type="EMBL" id="MCOG01000195">
    <property type="protein sequence ID" value="ORY27146.1"/>
    <property type="molecule type" value="Genomic_DNA"/>
</dbReference>
<protein>
    <submittedName>
        <fullName evidence="1">Uncharacterized protein</fullName>
    </submittedName>
</protein>
<keyword evidence="2" id="KW-1185">Reference proteome</keyword>
<reference evidence="1 2" key="1">
    <citation type="submission" date="2016-08" db="EMBL/GenBank/DDBJ databases">
        <title>A Parts List for Fungal Cellulosomes Revealed by Comparative Genomics.</title>
        <authorList>
            <consortium name="DOE Joint Genome Institute"/>
            <person name="Haitjema C.H."/>
            <person name="Gilmore S.P."/>
            <person name="Henske J.K."/>
            <person name="Solomon K.V."/>
            <person name="De Groot R."/>
            <person name="Kuo A."/>
            <person name="Mondo S.J."/>
            <person name="Salamov A.A."/>
            <person name="Labutti K."/>
            <person name="Zhao Z."/>
            <person name="Chiniquy J."/>
            <person name="Barry K."/>
            <person name="Brewer H.M."/>
            <person name="Purvine S.O."/>
            <person name="Wright A.T."/>
            <person name="Boxma B."/>
            <person name="Van Alen T."/>
            <person name="Hackstein J.H."/>
            <person name="Baker S.E."/>
            <person name="Grigoriev I.V."/>
            <person name="O'Malley M.A."/>
        </authorList>
    </citation>
    <scope>NUCLEOTIDE SEQUENCE [LARGE SCALE GENOMIC DNA]</scope>
    <source>
        <strain evidence="1 2">G1</strain>
    </source>
</reference>
<gene>
    <name evidence="1" type="ORF">LY90DRAFT_513532</name>
</gene>
<dbReference type="Proteomes" id="UP000193920">
    <property type="component" value="Unassembled WGS sequence"/>
</dbReference>
<sequence length="153" mass="16213">MASLLERRAALATSEVEPGELAGASLVVAGALSGAQTEEGAAKLLPEVEVSTLREASSGTTVGVGVGILNLVSLIFWITLEKNFRYSSVACFSTLRISSSLAVETLSTATGLKFSRTLNEFSKTLRMLIIIGLDLLRTVSSQMSLPMNETFLI</sequence>
<dbReference type="AlphaFoldDB" id="A0A1Y2AXC8"/>
<organism evidence="1 2">
    <name type="scientific">Neocallimastix californiae</name>
    <dbReference type="NCBI Taxonomy" id="1754190"/>
    <lineage>
        <taxon>Eukaryota</taxon>
        <taxon>Fungi</taxon>
        <taxon>Fungi incertae sedis</taxon>
        <taxon>Chytridiomycota</taxon>
        <taxon>Chytridiomycota incertae sedis</taxon>
        <taxon>Neocallimastigomycetes</taxon>
        <taxon>Neocallimastigales</taxon>
        <taxon>Neocallimastigaceae</taxon>
        <taxon>Neocallimastix</taxon>
    </lineage>
</organism>
<evidence type="ECO:0000313" key="2">
    <source>
        <dbReference type="Proteomes" id="UP000193920"/>
    </source>
</evidence>
<comment type="caution">
    <text evidence="1">The sequence shown here is derived from an EMBL/GenBank/DDBJ whole genome shotgun (WGS) entry which is preliminary data.</text>
</comment>
<evidence type="ECO:0000313" key="1">
    <source>
        <dbReference type="EMBL" id="ORY27146.1"/>
    </source>
</evidence>
<name>A0A1Y2AXC8_9FUNG</name>